<keyword evidence="1" id="KW-0472">Membrane</keyword>
<accession>A0AAW1DLJ6</accession>
<gene>
    <name evidence="2" type="ORF">O3M35_000404</name>
</gene>
<organism evidence="2 3">
    <name type="scientific">Rhynocoris fuscipes</name>
    <dbReference type="NCBI Taxonomy" id="488301"/>
    <lineage>
        <taxon>Eukaryota</taxon>
        <taxon>Metazoa</taxon>
        <taxon>Ecdysozoa</taxon>
        <taxon>Arthropoda</taxon>
        <taxon>Hexapoda</taxon>
        <taxon>Insecta</taxon>
        <taxon>Pterygota</taxon>
        <taxon>Neoptera</taxon>
        <taxon>Paraneoptera</taxon>
        <taxon>Hemiptera</taxon>
        <taxon>Heteroptera</taxon>
        <taxon>Panheteroptera</taxon>
        <taxon>Cimicomorpha</taxon>
        <taxon>Reduviidae</taxon>
        <taxon>Harpactorinae</taxon>
        <taxon>Harpactorini</taxon>
        <taxon>Rhynocoris</taxon>
    </lineage>
</organism>
<keyword evidence="1" id="KW-0812">Transmembrane</keyword>
<proteinExistence type="predicted"/>
<feature type="transmembrane region" description="Helical" evidence="1">
    <location>
        <begin position="34"/>
        <end position="55"/>
    </location>
</feature>
<evidence type="ECO:0000313" key="3">
    <source>
        <dbReference type="Proteomes" id="UP001461498"/>
    </source>
</evidence>
<dbReference type="Proteomes" id="UP001461498">
    <property type="component" value="Unassembled WGS sequence"/>
</dbReference>
<comment type="caution">
    <text evidence="2">The sequence shown here is derived from an EMBL/GenBank/DDBJ whole genome shotgun (WGS) entry which is preliminary data.</text>
</comment>
<keyword evidence="1" id="KW-1133">Transmembrane helix</keyword>
<reference evidence="2 3" key="1">
    <citation type="submission" date="2022-12" db="EMBL/GenBank/DDBJ databases">
        <title>Chromosome-level genome assembly of true bugs.</title>
        <authorList>
            <person name="Ma L."/>
            <person name="Li H."/>
        </authorList>
    </citation>
    <scope>NUCLEOTIDE SEQUENCE [LARGE SCALE GENOMIC DNA]</scope>
    <source>
        <strain evidence="2">Lab_2022b</strain>
    </source>
</reference>
<sequence length="80" mass="9309">MEDTKFTTLSGSLGNTVGPIHLKFRHNLRIAKMYLMQISCIRISVTVFEILTNVCHRQTARRKIFYCIFGIRDPQNGYFP</sequence>
<name>A0AAW1DLJ6_9HEMI</name>
<dbReference type="AlphaFoldDB" id="A0AAW1DLJ6"/>
<keyword evidence="3" id="KW-1185">Reference proteome</keyword>
<protein>
    <submittedName>
        <fullName evidence="2">Uncharacterized protein</fullName>
    </submittedName>
</protein>
<evidence type="ECO:0000313" key="2">
    <source>
        <dbReference type="EMBL" id="KAK9511813.1"/>
    </source>
</evidence>
<dbReference type="EMBL" id="JAPXFL010000001">
    <property type="protein sequence ID" value="KAK9511813.1"/>
    <property type="molecule type" value="Genomic_DNA"/>
</dbReference>
<evidence type="ECO:0000256" key="1">
    <source>
        <dbReference type="SAM" id="Phobius"/>
    </source>
</evidence>